<keyword evidence="3" id="KW-1185">Reference proteome</keyword>
<dbReference type="Proteomes" id="UP000267251">
    <property type="component" value="Unassembled WGS sequence"/>
</dbReference>
<dbReference type="GO" id="GO:0005829">
    <property type="term" value="C:cytosol"/>
    <property type="evidence" value="ECO:0007669"/>
    <property type="project" value="TreeGrafter"/>
</dbReference>
<gene>
    <name evidence="2" type="ORF">BJ684DRAFT_1435</name>
</gene>
<dbReference type="InterPro" id="IPR014710">
    <property type="entry name" value="RmlC-like_jellyroll"/>
</dbReference>
<dbReference type="OrthoDB" id="421051at2759"/>
<dbReference type="AlphaFoldDB" id="A0A4P9Y1C2"/>
<dbReference type="PANTHER" id="PTHR24567">
    <property type="entry name" value="CRP FAMILY TRANSCRIPTIONAL REGULATORY PROTEIN"/>
    <property type="match status" value="1"/>
</dbReference>
<feature type="domain" description="Cyclic nucleotide-binding" evidence="1">
    <location>
        <begin position="1"/>
        <end position="82"/>
    </location>
</feature>
<dbReference type="EMBL" id="KZ988780">
    <property type="protein sequence ID" value="RKP11600.1"/>
    <property type="molecule type" value="Genomic_DNA"/>
</dbReference>
<evidence type="ECO:0000313" key="3">
    <source>
        <dbReference type="Proteomes" id="UP000267251"/>
    </source>
</evidence>
<accession>A0A4P9Y1C2</accession>
<dbReference type="InterPro" id="IPR000595">
    <property type="entry name" value="cNMP-bd_dom"/>
</dbReference>
<dbReference type="InterPro" id="IPR018490">
    <property type="entry name" value="cNMP-bd_dom_sf"/>
</dbReference>
<dbReference type="Pfam" id="PF00027">
    <property type="entry name" value="cNMP_binding"/>
    <property type="match status" value="1"/>
</dbReference>
<dbReference type="GO" id="GO:0003700">
    <property type="term" value="F:DNA-binding transcription factor activity"/>
    <property type="evidence" value="ECO:0007669"/>
    <property type="project" value="TreeGrafter"/>
</dbReference>
<dbReference type="Gene3D" id="2.60.120.10">
    <property type="entry name" value="Jelly Rolls"/>
    <property type="match status" value="2"/>
</dbReference>
<dbReference type="InterPro" id="IPR050397">
    <property type="entry name" value="Env_Response_Regulators"/>
</dbReference>
<dbReference type="PANTHER" id="PTHR24567:SF74">
    <property type="entry name" value="HTH-TYPE TRANSCRIPTIONAL REGULATOR ARCR"/>
    <property type="match status" value="1"/>
</dbReference>
<evidence type="ECO:0000313" key="2">
    <source>
        <dbReference type="EMBL" id="RKP11600.1"/>
    </source>
</evidence>
<feature type="domain" description="Cyclic nucleotide-binding" evidence="1">
    <location>
        <begin position="88"/>
        <end position="197"/>
    </location>
</feature>
<organism evidence="2 3">
    <name type="scientific">Piptocephalis cylindrospora</name>
    <dbReference type="NCBI Taxonomy" id="1907219"/>
    <lineage>
        <taxon>Eukaryota</taxon>
        <taxon>Fungi</taxon>
        <taxon>Fungi incertae sedis</taxon>
        <taxon>Zoopagomycota</taxon>
        <taxon>Zoopagomycotina</taxon>
        <taxon>Zoopagomycetes</taxon>
        <taxon>Zoopagales</taxon>
        <taxon>Piptocephalidaceae</taxon>
        <taxon>Piptocephalis</taxon>
    </lineage>
</organism>
<evidence type="ECO:0000259" key="1">
    <source>
        <dbReference type="PROSITE" id="PS50042"/>
    </source>
</evidence>
<dbReference type="SUPFAM" id="SSF51206">
    <property type="entry name" value="cAMP-binding domain-like"/>
    <property type="match status" value="2"/>
</dbReference>
<protein>
    <submittedName>
        <fullName evidence="2">Cyclic nucleotide-binding-like protein</fullName>
    </submittedName>
</protein>
<proteinExistence type="predicted"/>
<feature type="non-terminal residue" evidence="2">
    <location>
        <position position="1"/>
    </location>
</feature>
<dbReference type="CDD" id="cd00038">
    <property type="entry name" value="CAP_ED"/>
    <property type="match status" value="1"/>
</dbReference>
<feature type="non-terminal residue" evidence="2">
    <location>
        <position position="197"/>
    </location>
</feature>
<dbReference type="PROSITE" id="PS50042">
    <property type="entry name" value="CNMP_BINDING_3"/>
    <property type="match status" value="2"/>
</dbReference>
<sequence>GLMVVLDGALDVWVERPQSEASRMAEGPEKKSDRREKLFVVQPGGVAGYLAALTGSASFVTVRAAMDTCVAFLPKEALDRVVERHPRLILLLARKLVGQLTPLILHVDFALEWLQVGAGKELYRQGAPSDAVHIVLNGRLRTVMEESGKKPRVLAEHGQGDSLGEVEMLTGMPRPARVYAIRDTELARMPKSLFDAL</sequence>
<name>A0A4P9Y1C2_9FUNG</name>
<reference evidence="3" key="1">
    <citation type="journal article" date="2018" name="Nat. Microbiol.">
        <title>Leveraging single-cell genomics to expand the fungal tree of life.</title>
        <authorList>
            <person name="Ahrendt S.R."/>
            <person name="Quandt C.A."/>
            <person name="Ciobanu D."/>
            <person name="Clum A."/>
            <person name="Salamov A."/>
            <person name="Andreopoulos B."/>
            <person name="Cheng J.F."/>
            <person name="Woyke T."/>
            <person name="Pelin A."/>
            <person name="Henrissat B."/>
            <person name="Reynolds N.K."/>
            <person name="Benny G.L."/>
            <person name="Smith M.E."/>
            <person name="James T.Y."/>
            <person name="Grigoriev I.V."/>
        </authorList>
    </citation>
    <scope>NUCLEOTIDE SEQUENCE [LARGE SCALE GENOMIC DNA]</scope>
</reference>